<dbReference type="SMART" id="SM00062">
    <property type="entry name" value="PBPb"/>
    <property type="match status" value="1"/>
</dbReference>
<dbReference type="Gene3D" id="1.10.287.130">
    <property type="match status" value="1"/>
</dbReference>
<dbReference type="InterPro" id="IPR005467">
    <property type="entry name" value="His_kinase_dom"/>
</dbReference>
<dbReference type="SMART" id="SM00388">
    <property type="entry name" value="HisKA"/>
    <property type="match status" value="1"/>
</dbReference>
<dbReference type="InterPro" id="IPR003018">
    <property type="entry name" value="GAF"/>
</dbReference>
<evidence type="ECO:0000313" key="7">
    <source>
        <dbReference type="EMBL" id="QSQ20016.1"/>
    </source>
</evidence>
<proteinExistence type="predicted"/>
<dbReference type="SUPFAM" id="SSF55874">
    <property type="entry name" value="ATPase domain of HSP90 chaperone/DNA topoisomerase II/histidine kinase"/>
    <property type="match status" value="1"/>
</dbReference>
<gene>
    <name evidence="7" type="ORF">JY651_32695</name>
</gene>
<accession>A0ABX7NNK0</accession>
<dbReference type="Pfam" id="PF00512">
    <property type="entry name" value="HisKA"/>
    <property type="match status" value="1"/>
</dbReference>
<evidence type="ECO:0000256" key="3">
    <source>
        <dbReference type="ARBA" id="ARBA00022553"/>
    </source>
</evidence>
<dbReference type="Pfam" id="PF02518">
    <property type="entry name" value="HATPase_c"/>
    <property type="match status" value="1"/>
</dbReference>
<dbReference type="PANTHER" id="PTHR43047:SF72">
    <property type="entry name" value="OSMOSENSING HISTIDINE PROTEIN KINASE SLN1"/>
    <property type="match status" value="1"/>
</dbReference>
<keyword evidence="5" id="KW-0418">Kinase</keyword>
<dbReference type="SMART" id="SM00065">
    <property type="entry name" value="GAF"/>
    <property type="match status" value="1"/>
</dbReference>
<dbReference type="SUPFAM" id="SSF53850">
    <property type="entry name" value="Periplasmic binding protein-like II"/>
    <property type="match status" value="1"/>
</dbReference>
<dbReference type="Pfam" id="PF00497">
    <property type="entry name" value="SBP_bac_3"/>
    <property type="match status" value="1"/>
</dbReference>
<sequence>MRRERQRRWLLLVGGGLALLGVVLAMFAWPGFSSDPLTPQERAWLESHDGKVVLGIFPESPPISFVNERGEFHGIGADYIALLEEKLGFRFHILPPRPISEVLTGVREGNVDVTEMLAPTPERSEYMDFTRPLVMIPTLIIVRRGTWDTLSLEQMRGLRIAVGERFGVHDFLAREYPQLHLVPTSSDVEGLRRLATGEVDALIADAATTSFLIERESLSNLHVAGEVPYQYELGLGVRKDSPILLGIIQKGFALITEDEKRTIRERWVFRWEHPFYEQTSFWRFVALAAGGVGLLVMGVMLWNKLLKQQVRARTAELSEANRRVSFLAEAGVSLSESLDAEKTLERLGELVVHRLADWCVIDVVRDGHVQRAAGAHVNPSKRPLLDELARRYPSHEGAPTLAGRVLRDGMPHLSTDFSDADLRASTESGEHARLVRELGARTILAVPLAIRGQTIGALTLAWGEHGRNYGAAELQLAQEVARRAAIAIDNARLYRQAQQAVRARDLFLQVAAHELRTPLTSHLLRLERSRRMLQGFEETPQKEQLAQELSMAARQARRLGTLTEQVLDVAQASSGSLELNPEEVDVCQLVQDVAKNLQEQLTACGARLELEARCPAVGWYDRLRLEAVVTNLLGNAIKFGRGQPIEVSVSSTKEGVRLSVRDHGIGLSREARGRIFEKFERAVSEQHYGGLGLGLYISRHIVESHGGVLSVESTPGEGSTFTVELPRQ</sequence>
<dbReference type="CDD" id="cd00075">
    <property type="entry name" value="HATPase"/>
    <property type="match status" value="1"/>
</dbReference>
<organism evidence="7 8">
    <name type="scientific">Pyxidicoccus parkwayensis</name>
    <dbReference type="NCBI Taxonomy" id="2813578"/>
    <lineage>
        <taxon>Bacteria</taxon>
        <taxon>Pseudomonadati</taxon>
        <taxon>Myxococcota</taxon>
        <taxon>Myxococcia</taxon>
        <taxon>Myxococcales</taxon>
        <taxon>Cystobacterineae</taxon>
        <taxon>Myxococcaceae</taxon>
        <taxon>Pyxidicoccus</taxon>
    </lineage>
</organism>
<dbReference type="Pfam" id="PF13185">
    <property type="entry name" value="GAF_2"/>
    <property type="match status" value="1"/>
</dbReference>
<dbReference type="CDD" id="cd00082">
    <property type="entry name" value="HisKA"/>
    <property type="match status" value="1"/>
</dbReference>
<dbReference type="PANTHER" id="PTHR43047">
    <property type="entry name" value="TWO-COMPONENT HISTIDINE PROTEIN KINASE"/>
    <property type="match status" value="1"/>
</dbReference>
<evidence type="ECO:0000256" key="1">
    <source>
        <dbReference type="ARBA" id="ARBA00000085"/>
    </source>
</evidence>
<dbReference type="Gene3D" id="3.30.450.40">
    <property type="match status" value="1"/>
</dbReference>
<evidence type="ECO:0000256" key="4">
    <source>
        <dbReference type="ARBA" id="ARBA00022679"/>
    </source>
</evidence>
<keyword evidence="4" id="KW-0808">Transferase</keyword>
<comment type="catalytic activity">
    <reaction evidence="1">
        <text>ATP + protein L-histidine = ADP + protein N-phospho-L-histidine.</text>
        <dbReference type="EC" id="2.7.13.3"/>
    </reaction>
</comment>
<dbReference type="Gene3D" id="3.30.565.10">
    <property type="entry name" value="Histidine kinase-like ATPase, C-terminal domain"/>
    <property type="match status" value="1"/>
</dbReference>
<evidence type="ECO:0000256" key="5">
    <source>
        <dbReference type="ARBA" id="ARBA00022777"/>
    </source>
</evidence>
<evidence type="ECO:0000256" key="2">
    <source>
        <dbReference type="ARBA" id="ARBA00012438"/>
    </source>
</evidence>
<dbReference type="InterPro" id="IPR003594">
    <property type="entry name" value="HATPase_dom"/>
</dbReference>
<evidence type="ECO:0000259" key="6">
    <source>
        <dbReference type="PROSITE" id="PS50109"/>
    </source>
</evidence>
<feature type="domain" description="Histidine kinase" evidence="6">
    <location>
        <begin position="510"/>
        <end position="728"/>
    </location>
</feature>
<dbReference type="Gene3D" id="3.40.190.10">
    <property type="entry name" value="Periplasmic binding protein-like II"/>
    <property type="match status" value="2"/>
</dbReference>
<dbReference type="InterPro" id="IPR001638">
    <property type="entry name" value="Solute-binding_3/MltF_N"/>
</dbReference>
<dbReference type="SUPFAM" id="SSF55781">
    <property type="entry name" value="GAF domain-like"/>
    <property type="match status" value="1"/>
</dbReference>
<dbReference type="SMART" id="SM00387">
    <property type="entry name" value="HATPase_c"/>
    <property type="match status" value="1"/>
</dbReference>
<dbReference type="InterPro" id="IPR036097">
    <property type="entry name" value="HisK_dim/P_sf"/>
</dbReference>
<reference evidence="7 8" key="1">
    <citation type="submission" date="2021-02" db="EMBL/GenBank/DDBJ databases">
        <title>De Novo genome assembly of isolated myxobacteria.</title>
        <authorList>
            <person name="Stevens D.C."/>
        </authorList>
    </citation>
    <scope>NUCLEOTIDE SEQUENCE [LARGE SCALE GENOMIC DNA]</scope>
    <source>
        <strain evidence="8">SCPEA02</strain>
    </source>
</reference>
<dbReference type="SUPFAM" id="SSF47384">
    <property type="entry name" value="Homodimeric domain of signal transducing histidine kinase"/>
    <property type="match status" value="1"/>
</dbReference>
<dbReference type="PROSITE" id="PS50109">
    <property type="entry name" value="HIS_KIN"/>
    <property type="match status" value="1"/>
</dbReference>
<dbReference type="InterPro" id="IPR003661">
    <property type="entry name" value="HisK_dim/P_dom"/>
</dbReference>
<dbReference type="InterPro" id="IPR004358">
    <property type="entry name" value="Sig_transdc_His_kin-like_C"/>
</dbReference>
<dbReference type="RefSeq" id="WP_206721597.1">
    <property type="nucleotide sequence ID" value="NZ_CP071090.1"/>
</dbReference>
<dbReference type="CDD" id="cd01007">
    <property type="entry name" value="PBP2_BvgS_HisK_like"/>
    <property type="match status" value="1"/>
</dbReference>
<evidence type="ECO:0000313" key="8">
    <source>
        <dbReference type="Proteomes" id="UP000662747"/>
    </source>
</evidence>
<dbReference type="InterPro" id="IPR029016">
    <property type="entry name" value="GAF-like_dom_sf"/>
</dbReference>
<dbReference type="InterPro" id="IPR036890">
    <property type="entry name" value="HATPase_C_sf"/>
</dbReference>
<dbReference type="EMBL" id="CP071090">
    <property type="protein sequence ID" value="QSQ20016.1"/>
    <property type="molecule type" value="Genomic_DNA"/>
</dbReference>
<name>A0ABX7NNK0_9BACT</name>
<dbReference type="Proteomes" id="UP000662747">
    <property type="component" value="Chromosome"/>
</dbReference>
<keyword evidence="3" id="KW-0597">Phosphoprotein</keyword>
<keyword evidence="8" id="KW-1185">Reference proteome</keyword>
<protein>
    <recommendedName>
        <fullName evidence="2">histidine kinase</fullName>
        <ecNumber evidence="2">2.7.13.3</ecNumber>
    </recommendedName>
</protein>
<dbReference type="PRINTS" id="PR00344">
    <property type="entry name" value="BCTRLSENSOR"/>
</dbReference>
<dbReference type="EC" id="2.7.13.3" evidence="2"/>